<dbReference type="Proteomes" id="UP000198406">
    <property type="component" value="Unassembled WGS sequence"/>
</dbReference>
<sequence length="242" mass="27817">MCIGAQTNGMKTSNKNCNVQRDQRCCGGGDGLESQRTFALSTKKNFVANEQDMYDAMDLEHYRYVVTLRNSRDRYLSHWRHVVRALYPNYTTTFATWWQNQPDNWNFRKICGTRCMSVPKYQITESLFQYTVDRLHNFEDILLFERFNETFATFAQNVGWEKMPLTRGGMKKNVAYPDAGGAWDPLMSALDDALYEIGEARARGDAEAPLSAKTLDAVHRYFETGKDRFCDSPCCSSVCSAY</sequence>
<dbReference type="AlphaFoldDB" id="A0A1Z5JJW2"/>
<reference evidence="1 2" key="1">
    <citation type="journal article" date="2015" name="Plant Cell">
        <title>Oil accumulation by the oleaginous diatom Fistulifera solaris as revealed by the genome and transcriptome.</title>
        <authorList>
            <person name="Tanaka T."/>
            <person name="Maeda Y."/>
            <person name="Veluchamy A."/>
            <person name="Tanaka M."/>
            <person name="Abida H."/>
            <person name="Marechal E."/>
            <person name="Bowler C."/>
            <person name="Muto M."/>
            <person name="Sunaga Y."/>
            <person name="Tanaka M."/>
            <person name="Yoshino T."/>
            <person name="Taniguchi T."/>
            <person name="Fukuda Y."/>
            <person name="Nemoto M."/>
            <person name="Matsumoto M."/>
            <person name="Wong P.S."/>
            <person name="Aburatani S."/>
            <person name="Fujibuchi W."/>
        </authorList>
    </citation>
    <scope>NUCLEOTIDE SEQUENCE [LARGE SCALE GENOMIC DNA]</scope>
    <source>
        <strain evidence="1 2">JPCC DA0580</strain>
    </source>
</reference>
<dbReference type="InterPro" id="IPR027417">
    <property type="entry name" value="P-loop_NTPase"/>
</dbReference>
<proteinExistence type="predicted"/>
<dbReference type="SUPFAM" id="SSF52540">
    <property type="entry name" value="P-loop containing nucleoside triphosphate hydrolases"/>
    <property type="match status" value="1"/>
</dbReference>
<dbReference type="Gene3D" id="3.40.50.300">
    <property type="entry name" value="P-loop containing nucleotide triphosphate hydrolases"/>
    <property type="match status" value="1"/>
</dbReference>
<comment type="caution">
    <text evidence="1">The sequence shown here is derived from an EMBL/GenBank/DDBJ whole genome shotgun (WGS) entry which is preliminary data.</text>
</comment>
<organism evidence="1 2">
    <name type="scientific">Fistulifera solaris</name>
    <name type="common">Oleaginous diatom</name>
    <dbReference type="NCBI Taxonomy" id="1519565"/>
    <lineage>
        <taxon>Eukaryota</taxon>
        <taxon>Sar</taxon>
        <taxon>Stramenopiles</taxon>
        <taxon>Ochrophyta</taxon>
        <taxon>Bacillariophyta</taxon>
        <taxon>Bacillariophyceae</taxon>
        <taxon>Bacillariophycidae</taxon>
        <taxon>Naviculales</taxon>
        <taxon>Naviculaceae</taxon>
        <taxon>Fistulifera</taxon>
    </lineage>
</organism>
<protein>
    <recommendedName>
        <fullName evidence="3">Sulfotransferase domain-containing protein</fullName>
    </recommendedName>
</protein>
<accession>A0A1Z5JJW2</accession>
<dbReference type="OrthoDB" id="45822at2759"/>
<evidence type="ECO:0008006" key="3">
    <source>
        <dbReference type="Google" id="ProtNLM"/>
    </source>
</evidence>
<evidence type="ECO:0000313" key="2">
    <source>
        <dbReference type="Proteomes" id="UP000198406"/>
    </source>
</evidence>
<keyword evidence="2" id="KW-1185">Reference proteome</keyword>
<evidence type="ECO:0000313" key="1">
    <source>
        <dbReference type="EMBL" id="GAX14295.1"/>
    </source>
</evidence>
<dbReference type="EMBL" id="BDSP01000078">
    <property type="protein sequence ID" value="GAX14295.1"/>
    <property type="molecule type" value="Genomic_DNA"/>
</dbReference>
<gene>
    <name evidence="1" type="ORF">FisN_1Hh491</name>
</gene>
<dbReference type="InParanoid" id="A0A1Z5JJW2"/>
<name>A0A1Z5JJW2_FISSO</name>